<keyword evidence="1" id="KW-0472">Membrane</keyword>
<reference evidence="2 3" key="1">
    <citation type="journal article" date="2012" name="J. Bacteriol.">
        <title>Complete genome sequence of Mycoplasma haemocanis strain Illinois.</title>
        <authorList>
            <person name="do Nascimento N.C."/>
            <person name="Guimaraes A.M."/>
            <person name="Santos A.P."/>
            <person name="Sanmiguel P.J."/>
            <person name="Messick J.B."/>
        </authorList>
    </citation>
    <scope>NUCLEOTIDE SEQUENCE [LARGE SCALE GENOMIC DNA]</scope>
    <source>
        <strain evidence="2 3">Illinois</strain>
    </source>
</reference>
<accession>H6N676</accession>
<dbReference type="HOGENOM" id="CLU_096783_0_0_14"/>
<dbReference type="EMBL" id="CP003199">
    <property type="protein sequence ID" value="AEW45148.1"/>
    <property type="molecule type" value="Genomic_DNA"/>
</dbReference>
<dbReference type="OrthoDB" id="9826395at2"/>
<evidence type="ECO:0000313" key="2">
    <source>
        <dbReference type="EMBL" id="AEW45148.1"/>
    </source>
</evidence>
<dbReference type="Proteomes" id="UP000009135">
    <property type="component" value="Chromosome"/>
</dbReference>
<dbReference type="STRING" id="1111676.MHC_01410"/>
<protein>
    <submittedName>
        <fullName evidence="2">Uncharacterized protein</fullName>
    </submittedName>
</protein>
<keyword evidence="1" id="KW-0812">Transmembrane</keyword>
<organism evidence="2 3">
    <name type="scientific">Mycoplasma haemocanis (strain Illinois)</name>
    <dbReference type="NCBI Taxonomy" id="1111676"/>
    <lineage>
        <taxon>Bacteria</taxon>
        <taxon>Bacillati</taxon>
        <taxon>Mycoplasmatota</taxon>
        <taxon>Mollicutes</taxon>
        <taxon>Mycoplasmataceae</taxon>
        <taxon>Mycoplasma</taxon>
    </lineage>
</organism>
<gene>
    <name evidence="2" type="ordered locus">MHC_01410</name>
</gene>
<sequence>MSKWIVLGIGSTGVVGASVGSYFLLKPTTETFRVKYKNALLSKEGDSSIWDSRHASLSGKTPIYKKLKEAVTNHSSSDLSKRLHKEACLEIYEMPIDEEKYFSDFESYCTKNMRDLIAPKTFITDPKSTATEWDKKLNSLKELGSDKLETLNSALKTLKNAIGSASPSETHRETLKGWCDNMKTKIFVGGNDAGFQNFRDYCAK</sequence>
<proteinExistence type="predicted"/>
<keyword evidence="3" id="KW-1185">Reference proteome</keyword>
<name>H6N676_MYCHN</name>
<evidence type="ECO:0000256" key="1">
    <source>
        <dbReference type="SAM" id="Phobius"/>
    </source>
</evidence>
<evidence type="ECO:0000313" key="3">
    <source>
        <dbReference type="Proteomes" id="UP000009135"/>
    </source>
</evidence>
<dbReference type="AlphaFoldDB" id="H6N676"/>
<feature type="transmembrane region" description="Helical" evidence="1">
    <location>
        <begin position="6"/>
        <end position="25"/>
    </location>
</feature>
<keyword evidence="1" id="KW-1133">Transmembrane helix</keyword>
<dbReference type="KEGG" id="mhe:MHC_01410"/>